<organism evidence="1 2">
    <name type="scientific">Panagrolaimus superbus</name>
    <dbReference type="NCBI Taxonomy" id="310955"/>
    <lineage>
        <taxon>Eukaryota</taxon>
        <taxon>Metazoa</taxon>
        <taxon>Ecdysozoa</taxon>
        <taxon>Nematoda</taxon>
        <taxon>Chromadorea</taxon>
        <taxon>Rhabditida</taxon>
        <taxon>Tylenchina</taxon>
        <taxon>Panagrolaimomorpha</taxon>
        <taxon>Panagrolaimoidea</taxon>
        <taxon>Panagrolaimidae</taxon>
        <taxon>Panagrolaimus</taxon>
    </lineage>
</organism>
<protein>
    <submittedName>
        <fullName evidence="2">Uncharacterized protein</fullName>
    </submittedName>
</protein>
<proteinExistence type="predicted"/>
<name>A0A914YDQ2_9BILA</name>
<evidence type="ECO:0000313" key="1">
    <source>
        <dbReference type="Proteomes" id="UP000887577"/>
    </source>
</evidence>
<dbReference type="Proteomes" id="UP000887577">
    <property type="component" value="Unplaced"/>
</dbReference>
<reference evidence="2" key="1">
    <citation type="submission" date="2022-11" db="UniProtKB">
        <authorList>
            <consortium name="WormBaseParasite"/>
        </authorList>
    </citation>
    <scope>IDENTIFICATION</scope>
</reference>
<accession>A0A914YDQ2</accession>
<evidence type="ECO:0000313" key="2">
    <source>
        <dbReference type="WBParaSite" id="PSU_v2.g17428.t1"/>
    </source>
</evidence>
<dbReference type="AlphaFoldDB" id="A0A914YDQ2"/>
<dbReference type="WBParaSite" id="PSU_v2.g17428.t1">
    <property type="protein sequence ID" value="PSU_v2.g17428.t1"/>
    <property type="gene ID" value="PSU_v2.g17428"/>
</dbReference>
<keyword evidence="1" id="KW-1185">Reference proteome</keyword>
<sequence>MASNKRDLIALVDHEDGITCINTADGEQATLNMEEVYEGKISNAKELCETLGKVLRFDRIKAILFVVVSTNFRTFKESNQFRLECREFCQKNDIFFVSVPFTTLEAIFATSETQTMVNEGEQVMVAFSIIPGHPSGITLLRNKDCYQILKYNRSRYFMFTDDWKDEFFGVYDPKKVVLVHNSTEDEYRKEEIAMYEDFFEEYNAASLTQGPERELLSKAVVQKVLHLMGEKINQYDVAPPCLNEFFVSIGEKSVMEALIYADPLPFEKNVIVDVDATKTISLYVRIDSLGRKELLQEIKLSTFMSNKIKITLKIDVNALYEFNVDPIDKNGLDENLSKVNIGKEVMDP</sequence>